<feature type="transmembrane region" description="Helical" evidence="1">
    <location>
        <begin position="20"/>
        <end position="43"/>
    </location>
</feature>
<evidence type="ECO:0000256" key="1">
    <source>
        <dbReference type="SAM" id="Phobius"/>
    </source>
</evidence>
<proteinExistence type="predicted"/>
<keyword evidence="1" id="KW-1133">Transmembrane helix</keyword>
<protein>
    <recommendedName>
        <fullName evidence="3">HAMP domain-containing protein</fullName>
    </recommendedName>
</protein>
<sequence length="200" mass="23385">MKNRRKTYVIERNFQTRFILRFILVIVGATLLSTGALLGVFYFKFQFGGANLNNLIIMITPEGTTDVSSLFKIILIPILAANLFILCIIVPYSLMYSHKVAGPVYRFQKSLDMILEGQLDFMIKLRKKDEFKNIAEKMNSLIDYMRRNIEEVRSSHRMVRDRITKIKTMVTAEKVDINVLKNEVEELDKFFKERPKPFSF</sequence>
<gene>
    <name evidence="2" type="ORF">LCGC14_1846630</name>
</gene>
<dbReference type="EMBL" id="LAZR01018487">
    <property type="protein sequence ID" value="KKL96222.1"/>
    <property type="molecule type" value="Genomic_DNA"/>
</dbReference>
<comment type="caution">
    <text evidence="2">The sequence shown here is derived from an EMBL/GenBank/DDBJ whole genome shotgun (WGS) entry which is preliminary data.</text>
</comment>
<evidence type="ECO:0000313" key="2">
    <source>
        <dbReference type="EMBL" id="KKL96222.1"/>
    </source>
</evidence>
<evidence type="ECO:0008006" key="3">
    <source>
        <dbReference type="Google" id="ProtNLM"/>
    </source>
</evidence>
<accession>A0A0F9JAV0</accession>
<dbReference type="AlphaFoldDB" id="A0A0F9JAV0"/>
<keyword evidence="1" id="KW-0812">Transmembrane</keyword>
<feature type="transmembrane region" description="Helical" evidence="1">
    <location>
        <begin position="73"/>
        <end position="96"/>
    </location>
</feature>
<reference evidence="2" key="1">
    <citation type="journal article" date="2015" name="Nature">
        <title>Complex archaea that bridge the gap between prokaryotes and eukaryotes.</title>
        <authorList>
            <person name="Spang A."/>
            <person name="Saw J.H."/>
            <person name="Jorgensen S.L."/>
            <person name="Zaremba-Niedzwiedzka K."/>
            <person name="Martijn J."/>
            <person name="Lind A.E."/>
            <person name="van Eijk R."/>
            <person name="Schleper C."/>
            <person name="Guy L."/>
            <person name="Ettema T.J."/>
        </authorList>
    </citation>
    <scope>NUCLEOTIDE SEQUENCE</scope>
</reference>
<dbReference type="Gene3D" id="6.10.340.10">
    <property type="match status" value="1"/>
</dbReference>
<organism evidence="2">
    <name type="scientific">marine sediment metagenome</name>
    <dbReference type="NCBI Taxonomy" id="412755"/>
    <lineage>
        <taxon>unclassified sequences</taxon>
        <taxon>metagenomes</taxon>
        <taxon>ecological metagenomes</taxon>
    </lineage>
</organism>
<keyword evidence="1" id="KW-0472">Membrane</keyword>
<name>A0A0F9JAV0_9ZZZZ</name>